<dbReference type="PANTHER" id="PTHR30629:SF2">
    <property type="entry name" value="PROPHAGE INTEGRASE INTS-RELATED"/>
    <property type="match status" value="1"/>
</dbReference>
<dbReference type="PROSITE" id="PS51900">
    <property type="entry name" value="CB"/>
    <property type="match status" value="1"/>
</dbReference>
<dbReference type="Proteomes" id="UP001058713">
    <property type="component" value="Chromosome"/>
</dbReference>
<reference evidence="8" key="1">
    <citation type="submission" date="2021-08" db="EMBL/GenBank/DDBJ databases">
        <authorList>
            <person name="Nwanade C."/>
            <person name="Wang M."/>
            <person name="Masoudi A."/>
            <person name="Yu Z."/>
            <person name="Liu J."/>
        </authorList>
    </citation>
    <scope>NUCLEOTIDE SEQUENCE</scope>
    <source>
        <strain evidence="8">S122</strain>
    </source>
</reference>
<comment type="similarity">
    <text evidence="1">Belongs to the 'phage' integrase family.</text>
</comment>
<dbReference type="InterPro" id="IPR010998">
    <property type="entry name" value="Integrase_recombinase_N"/>
</dbReference>
<gene>
    <name evidence="8" type="ORF">K3721_11985</name>
</gene>
<dbReference type="InterPro" id="IPR050808">
    <property type="entry name" value="Phage_Integrase"/>
</dbReference>
<evidence type="ECO:0000256" key="1">
    <source>
        <dbReference type="ARBA" id="ARBA00008857"/>
    </source>
</evidence>
<dbReference type="EMBL" id="CP081070">
    <property type="protein sequence ID" value="UWQ52737.1"/>
    <property type="molecule type" value="Genomic_DNA"/>
</dbReference>
<organism evidence="8 9">
    <name type="scientific">Leisingera caerulea</name>
    <name type="common">Phaeobacter caeruleus</name>
    <dbReference type="NCBI Taxonomy" id="506591"/>
    <lineage>
        <taxon>Bacteria</taxon>
        <taxon>Pseudomonadati</taxon>
        <taxon>Pseudomonadota</taxon>
        <taxon>Alphaproteobacteria</taxon>
        <taxon>Rhodobacterales</taxon>
        <taxon>Roseobacteraceae</taxon>
        <taxon>Leisingera</taxon>
    </lineage>
</organism>
<dbReference type="PANTHER" id="PTHR30629">
    <property type="entry name" value="PROPHAGE INTEGRASE"/>
    <property type="match status" value="1"/>
</dbReference>
<dbReference type="GO" id="GO:0006310">
    <property type="term" value="P:DNA recombination"/>
    <property type="evidence" value="ECO:0007669"/>
    <property type="project" value="UniProtKB-KW"/>
</dbReference>
<dbReference type="AlphaFoldDB" id="A0A9Q9HID2"/>
<evidence type="ECO:0000256" key="4">
    <source>
        <dbReference type="ARBA" id="ARBA00023172"/>
    </source>
</evidence>
<dbReference type="InterPro" id="IPR011010">
    <property type="entry name" value="DNA_brk_join_enz"/>
</dbReference>
<dbReference type="RefSeq" id="WP_259970510.1">
    <property type="nucleotide sequence ID" value="NZ_CP081070.1"/>
</dbReference>
<dbReference type="Gene3D" id="1.10.443.10">
    <property type="entry name" value="Intergrase catalytic core"/>
    <property type="match status" value="1"/>
</dbReference>
<dbReference type="GO" id="GO:0015074">
    <property type="term" value="P:DNA integration"/>
    <property type="evidence" value="ECO:0007669"/>
    <property type="project" value="UniProtKB-KW"/>
</dbReference>
<dbReference type="Pfam" id="PF13356">
    <property type="entry name" value="Arm-DNA-bind_3"/>
    <property type="match status" value="1"/>
</dbReference>
<dbReference type="PROSITE" id="PS51898">
    <property type="entry name" value="TYR_RECOMBINASE"/>
    <property type="match status" value="1"/>
</dbReference>
<dbReference type="Gene3D" id="1.10.150.130">
    <property type="match status" value="1"/>
</dbReference>
<name>A0A9Q9HID2_LEICA</name>
<evidence type="ECO:0000313" key="9">
    <source>
        <dbReference type="Proteomes" id="UP001058713"/>
    </source>
</evidence>
<dbReference type="InterPro" id="IPR025166">
    <property type="entry name" value="Integrase_DNA_bind_dom"/>
</dbReference>
<dbReference type="GO" id="GO:0003677">
    <property type="term" value="F:DNA binding"/>
    <property type="evidence" value="ECO:0007669"/>
    <property type="project" value="UniProtKB-UniRule"/>
</dbReference>
<evidence type="ECO:0000259" key="7">
    <source>
        <dbReference type="PROSITE" id="PS51900"/>
    </source>
</evidence>
<keyword evidence="3 5" id="KW-0238">DNA-binding</keyword>
<dbReference type="SUPFAM" id="SSF56349">
    <property type="entry name" value="DNA breaking-rejoining enzymes"/>
    <property type="match status" value="1"/>
</dbReference>
<keyword evidence="4" id="KW-0233">DNA recombination</keyword>
<dbReference type="KEGG" id="lcae:K3721_11985"/>
<sequence length="405" mass="45471">MTQTPLNAKTISELSNPGEGSKIVWDTALRGFGIRLTKASKTYIAEGRVLGRKRRVTLGRSDVLSVQEARREAKKVLGKMASGIDINAEKQEARARSITLLEALDEYLKSRDLKPATAAEYRARLKANFPDWLAKELKAITPTAVVRRFDKLTKEHSPHVANGAFRVFRAVYRYARAYTATDAGNYTLPECPCQRLSDLKRWHKPSRRLDHLNDDQFPAFFEALSQSHNPVFPDFMELILRTGLRRNEAATLSWEDVNVKAGTFTIRAEIAKNGNELVLPMSDQVRALLRRRKEAAPGAEAVFASATRYDPRKSLARLRESLSCEITIHDLRRTYAIQAERAGTPYSLLKRMLNHSTAGDVTLAHYLTGNDPETLRTYVQKVSDMIDKLAGITTGNGKVAHLKSH</sequence>
<dbReference type="InterPro" id="IPR038488">
    <property type="entry name" value="Integrase_DNA-bd_sf"/>
</dbReference>
<evidence type="ECO:0000256" key="5">
    <source>
        <dbReference type="PROSITE-ProRule" id="PRU01248"/>
    </source>
</evidence>
<keyword evidence="2" id="KW-0229">DNA integration</keyword>
<evidence type="ECO:0000256" key="3">
    <source>
        <dbReference type="ARBA" id="ARBA00023125"/>
    </source>
</evidence>
<evidence type="ECO:0000259" key="6">
    <source>
        <dbReference type="PROSITE" id="PS51898"/>
    </source>
</evidence>
<dbReference type="Gene3D" id="3.30.160.390">
    <property type="entry name" value="Integrase, DNA-binding domain"/>
    <property type="match status" value="1"/>
</dbReference>
<evidence type="ECO:0000256" key="2">
    <source>
        <dbReference type="ARBA" id="ARBA00022908"/>
    </source>
</evidence>
<dbReference type="InterPro" id="IPR013762">
    <property type="entry name" value="Integrase-like_cat_sf"/>
</dbReference>
<evidence type="ECO:0000313" key="8">
    <source>
        <dbReference type="EMBL" id="UWQ52737.1"/>
    </source>
</evidence>
<dbReference type="InterPro" id="IPR044068">
    <property type="entry name" value="CB"/>
</dbReference>
<feature type="domain" description="Core-binding (CB)" evidence="7">
    <location>
        <begin position="98"/>
        <end position="176"/>
    </location>
</feature>
<proteinExistence type="inferred from homology"/>
<accession>A0A9Q9HID2</accession>
<feature type="domain" description="Tyr recombinase" evidence="6">
    <location>
        <begin position="207"/>
        <end position="380"/>
    </location>
</feature>
<protein>
    <submittedName>
        <fullName evidence="8">Tyrosine-type recombinase/integrase</fullName>
    </submittedName>
</protein>
<dbReference type="InterPro" id="IPR002104">
    <property type="entry name" value="Integrase_catalytic"/>
</dbReference>
<dbReference type="Pfam" id="PF00589">
    <property type="entry name" value="Phage_integrase"/>
    <property type="match status" value="1"/>
</dbReference>